<gene>
    <name evidence="2" type="ORF">B9Z65_1685</name>
</gene>
<organism evidence="2 3">
    <name type="scientific">Elsinoe australis</name>
    <dbReference type="NCBI Taxonomy" id="40998"/>
    <lineage>
        <taxon>Eukaryota</taxon>
        <taxon>Fungi</taxon>
        <taxon>Dikarya</taxon>
        <taxon>Ascomycota</taxon>
        <taxon>Pezizomycotina</taxon>
        <taxon>Dothideomycetes</taxon>
        <taxon>Dothideomycetidae</taxon>
        <taxon>Myriangiales</taxon>
        <taxon>Elsinoaceae</taxon>
        <taxon>Elsinoe</taxon>
    </lineage>
</organism>
<name>A0A2P7YGL2_9PEZI</name>
<proteinExistence type="predicted"/>
<dbReference type="EMBL" id="NHZQ01000445">
    <property type="protein sequence ID" value="PSK35102.1"/>
    <property type="molecule type" value="Genomic_DNA"/>
</dbReference>
<evidence type="ECO:0000313" key="3">
    <source>
        <dbReference type="Proteomes" id="UP000243723"/>
    </source>
</evidence>
<dbReference type="OrthoDB" id="3946638at2759"/>
<feature type="region of interest" description="Disordered" evidence="1">
    <location>
        <begin position="641"/>
        <end position="673"/>
    </location>
</feature>
<comment type="caution">
    <text evidence="2">The sequence shown here is derived from an EMBL/GenBank/DDBJ whole genome shotgun (WGS) entry which is preliminary data.</text>
</comment>
<keyword evidence="3" id="KW-1185">Reference proteome</keyword>
<evidence type="ECO:0000313" key="2">
    <source>
        <dbReference type="EMBL" id="PSK35102.1"/>
    </source>
</evidence>
<feature type="region of interest" description="Disordered" evidence="1">
    <location>
        <begin position="354"/>
        <end position="377"/>
    </location>
</feature>
<protein>
    <submittedName>
        <fullName evidence="2">Uncharacterized protein</fullName>
    </submittedName>
</protein>
<reference evidence="2 3" key="1">
    <citation type="submission" date="2017-05" db="EMBL/GenBank/DDBJ databases">
        <title>Draft genome sequence of Elsinoe australis.</title>
        <authorList>
            <person name="Cheng Q."/>
        </authorList>
    </citation>
    <scope>NUCLEOTIDE SEQUENCE [LARGE SCALE GENOMIC DNA]</scope>
    <source>
        <strain evidence="2 3">NL1</strain>
    </source>
</reference>
<accession>A0A2P7YGL2</accession>
<feature type="compositionally biased region" description="Low complexity" evidence="1">
    <location>
        <begin position="653"/>
        <end position="673"/>
    </location>
</feature>
<dbReference type="Proteomes" id="UP000243723">
    <property type="component" value="Unassembled WGS sequence"/>
</dbReference>
<sequence>MDCDLALDEWLMTWSKNGSITGYSTTTSTAYVNTYTSWYNTNNYTITLCDGVPRIQYTGGKPAFTSDVEVISHPETVSVRPLRASNTPCSIPTGEVSAHCQYITPLLTASSRASVSAYQKGTYLTGRSVSDLACPLSSGVNCALMVQSAHLMYWPVAPRPSGLCGPSSPWKPLNISGPSMSTTINGTGYTSPTVYDPPQLLTVAPALTEPQKAPAPTLTLVQPITSDAPAPSAPADSPARPTTSAGPAPSPSPQPKTPSNAQQQDVRPTSLADDLPQRTTTEVGLGGAIESMINRPPVLSGQSSKEAGDPAGSFDTKGSGNAGGNNVNAGDTPIFSPGIGAAIISMINLPPWGSRPTKSNSGPIAPFDPFDPPSNSPISSTGFTPAQLPQAMVSLPSTTLTIVREPNNANVLLGTTFWPGDVATVGTHTLSINTAGVVVDGNTTGPIPFITPNPAPVVHANAPAPHRAVISIGDHTTTLLRGPNNAVTVNGQVQLPGAVVTLSGHTLSFAEQGLVVDGTSTALFGPGPTLLPAIVAVAGQTIVLGGAAVTAAGKVVSYGSKGLVFGTETIAVPTAAGLVTLKNGEVMRVGAVTGLPGGRIGEVVGGVLAGQGKTGAASVPLATSGTDPVGKVANVTASVGRSTSSSAGVGRQSATSSSVPPSTSFPASSGAADSSMSSYWMTAVIGFGAIAFMYI</sequence>
<evidence type="ECO:0000256" key="1">
    <source>
        <dbReference type="SAM" id="MobiDB-lite"/>
    </source>
</evidence>
<feature type="region of interest" description="Disordered" evidence="1">
    <location>
        <begin position="224"/>
        <end position="329"/>
    </location>
</feature>
<feature type="compositionally biased region" description="Low complexity" evidence="1">
    <location>
        <begin position="224"/>
        <end position="247"/>
    </location>
</feature>
<dbReference type="AlphaFoldDB" id="A0A2P7YGL2"/>